<dbReference type="EMBL" id="JANPWB010000007">
    <property type="protein sequence ID" value="KAJ1174441.1"/>
    <property type="molecule type" value="Genomic_DNA"/>
</dbReference>
<protein>
    <submittedName>
        <fullName evidence="1">Uncharacterized protein</fullName>
    </submittedName>
</protein>
<proteinExistence type="predicted"/>
<sequence length="116" mass="12615">MEEGDPAACIVQHLPGAVIDENTLTKSPFDPDGQELDNNGIDLALVLQKVEEVKSLVLMLTGLMKEKVTQKCGCKCQLDVGEARGVGTLLYLNQDPQMTFPPQVKLGFPLVKTHPL</sequence>
<organism evidence="1 2">
    <name type="scientific">Pleurodeles waltl</name>
    <name type="common">Iberian ribbed newt</name>
    <dbReference type="NCBI Taxonomy" id="8319"/>
    <lineage>
        <taxon>Eukaryota</taxon>
        <taxon>Metazoa</taxon>
        <taxon>Chordata</taxon>
        <taxon>Craniata</taxon>
        <taxon>Vertebrata</taxon>
        <taxon>Euteleostomi</taxon>
        <taxon>Amphibia</taxon>
        <taxon>Batrachia</taxon>
        <taxon>Caudata</taxon>
        <taxon>Salamandroidea</taxon>
        <taxon>Salamandridae</taxon>
        <taxon>Pleurodelinae</taxon>
        <taxon>Pleurodeles</taxon>
    </lineage>
</organism>
<gene>
    <name evidence="1" type="ORF">NDU88_006263</name>
</gene>
<comment type="caution">
    <text evidence="1">The sequence shown here is derived from an EMBL/GenBank/DDBJ whole genome shotgun (WGS) entry which is preliminary data.</text>
</comment>
<dbReference type="Proteomes" id="UP001066276">
    <property type="component" value="Chromosome 4_1"/>
</dbReference>
<name>A0AAV7TDS3_PLEWA</name>
<evidence type="ECO:0000313" key="1">
    <source>
        <dbReference type="EMBL" id="KAJ1174441.1"/>
    </source>
</evidence>
<accession>A0AAV7TDS3</accession>
<evidence type="ECO:0000313" key="2">
    <source>
        <dbReference type="Proteomes" id="UP001066276"/>
    </source>
</evidence>
<dbReference type="AlphaFoldDB" id="A0AAV7TDS3"/>
<keyword evidence="2" id="KW-1185">Reference proteome</keyword>
<reference evidence="1" key="1">
    <citation type="journal article" date="2022" name="bioRxiv">
        <title>Sequencing and chromosome-scale assembly of the giantPleurodeles waltlgenome.</title>
        <authorList>
            <person name="Brown T."/>
            <person name="Elewa A."/>
            <person name="Iarovenko S."/>
            <person name="Subramanian E."/>
            <person name="Araus A.J."/>
            <person name="Petzold A."/>
            <person name="Susuki M."/>
            <person name="Suzuki K.-i.T."/>
            <person name="Hayashi T."/>
            <person name="Toyoda A."/>
            <person name="Oliveira C."/>
            <person name="Osipova E."/>
            <person name="Leigh N.D."/>
            <person name="Simon A."/>
            <person name="Yun M.H."/>
        </authorList>
    </citation>
    <scope>NUCLEOTIDE SEQUENCE</scope>
    <source>
        <strain evidence="1">20211129_DDA</strain>
        <tissue evidence="1">Liver</tissue>
    </source>
</reference>